<name>A0A135UB19_9PEZI</name>
<evidence type="ECO:0000313" key="2">
    <source>
        <dbReference type="EMBL" id="KXH57575.1"/>
    </source>
</evidence>
<protein>
    <submittedName>
        <fullName evidence="2">Uncharacterized protein</fullName>
    </submittedName>
</protein>
<comment type="caution">
    <text evidence="2">The sequence shown here is derived from an EMBL/GenBank/DDBJ whole genome shotgun (WGS) entry which is preliminary data.</text>
</comment>
<feature type="region of interest" description="Disordered" evidence="1">
    <location>
        <begin position="134"/>
        <end position="182"/>
    </location>
</feature>
<dbReference type="Proteomes" id="UP000070054">
    <property type="component" value="Unassembled WGS sequence"/>
</dbReference>
<evidence type="ECO:0000256" key="1">
    <source>
        <dbReference type="SAM" id="MobiDB-lite"/>
    </source>
</evidence>
<gene>
    <name evidence="2" type="ORF">CNYM01_14364</name>
</gene>
<proteinExistence type="predicted"/>
<reference evidence="2 3" key="1">
    <citation type="submission" date="2014-02" db="EMBL/GenBank/DDBJ databases">
        <title>The genome sequence of Colletotrichum nymphaeae SA-01.</title>
        <authorList>
            <person name="Baroncelli R."/>
            <person name="Thon M.R."/>
        </authorList>
    </citation>
    <scope>NUCLEOTIDE SEQUENCE [LARGE SCALE GENOMIC DNA]</scope>
    <source>
        <strain evidence="2 3">SA-01</strain>
    </source>
</reference>
<dbReference type="AlphaFoldDB" id="A0A135UB19"/>
<evidence type="ECO:0000313" key="3">
    <source>
        <dbReference type="Proteomes" id="UP000070054"/>
    </source>
</evidence>
<dbReference type="EMBL" id="JEMN01000738">
    <property type="protein sequence ID" value="KXH57575.1"/>
    <property type="molecule type" value="Genomic_DNA"/>
</dbReference>
<keyword evidence="3" id="KW-1185">Reference proteome</keyword>
<organism evidence="2 3">
    <name type="scientific">Colletotrichum nymphaeae SA-01</name>
    <dbReference type="NCBI Taxonomy" id="1460502"/>
    <lineage>
        <taxon>Eukaryota</taxon>
        <taxon>Fungi</taxon>
        <taxon>Dikarya</taxon>
        <taxon>Ascomycota</taxon>
        <taxon>Pezizomycotina</taxon>
        <taxon>Sordariomycetes</taxon>
        <taxon>Hypocreomycetidae</taxon>
        <taxon>Glomerellales</taxon>
        <taxon>Glomerellaceae</taxon>
        <taxon>Colletotrichum</taxon>
        <taxon>Colletotrichum acutatum species complex</taxon>
    </lineage>
</organism>
<sequence length="214" mass="23450">MTGPGLLSFAFRSMFKTPVFVRLTPSFSISVTRRTITPGDSCKNRDAAASPLRDATQKQCEYNTWNIFNSLGSRVNRLITLQWSCASARRASLPIMSHNTASSILAPRRSKIDAITGLPWHVESAQSRVVAPCESRLSMSTKPEESSISASQRRLSRDSFSNRGPVQLQRADMQTPSFGSAPDLRRVSMSRCFADAVLPSVSLTRARSASSSGF</sequence>
<accession>A0A135UB19</accession>
<feature type="compositionally biased region" description="Polar residues" evidence="1">
    <location>
        <begin position="137"/>
        <end position="164"/>
    </location>
</feature>